<organism evidence="2 4">
    <name type="scientific">Chryseobacterium jejuense</name>
    <dbReference type="NCBI Taxonomy" id="445960"/>
    <lineage>
        <taxon>Bacteria</taxon>
        <taxon>Pseudomonadati</taxon>
        <taxon>Bacteroidota</taxon>
        <taxon>Flavobacteriia</taxon>
        <taxon>Flavobacteriales</taxon>
        <taxon>Weeksellaceae</taxon>
        <taxon>Chryseobacterium group</taxon>
        <taxon>Chryseobacterium</taxon>
    </lineage>
</organism>
<gene>
    <name evidence="2" type="ORF">NCTC13492_03654</name>
    <name evidence="1" type="ORF">SAMN05421542_0309</name>
</gene>
<dbReference type="Proteomes" id="UP000251670">
    <property type="component" value="Unassembled WGS sequence"/>
</dbReference>
<dbReference type="InterPro" id="IPR023393">
    <property type="entry name" value="START-like_dom_sf"/>
</dbReference>
<sequence length="142" mass="16360">MSKKIETEIIIHATPEKIWKILSNFDNYPTWNPFITEIQGSVEEGNQIQVTIKPKEGKGMVFKPVVLSKKENKELKWLGKLLFKGIFDGEHHFELIDNKNGTTQFIQSEQFSGLLVPFFNFDNTAIGFNLMNQKLKELAEKS</sequence>
<dbReference type="CDD" id="cd07822">
    <property type="entry name" value="SRPBCC_4"/>
    <property type="match status" value="1"/>
</dbReference>
<dbReference type="Pfam" id="PF10604">
    <property type="entry name" value="Polyketide_cyc2"/>
    <property type="match status" value="1"/>
</dbReference>
<dbReference type="EMBL" id="UAWB01000013">
    <property type="protein sequence ID" value="SQB46578.1"/>
    <property type="molecule type" value="Genomic_DNA"/>
</dbReference>
<dbReference type="SUPFAM" id="SSF55961">
    <property type="entry name" value="Bet v1-like"/>
    <property type="match status" value="1"/>
</dbReference>
<evidence type="ECO:0000313" key="3">
    <source>
        <dbReference type="Proteomes" id="UP000199426"/>
    </source>
</evidence>
<keyword evidence="3" id="KW-1185">Reference proteome</keyword>
<dbReference type="STRING" id="445960.SAMN05421542_0309"/>
<reference evidence="1 3" key="1">
    <citation type="submission" date="2016-10" db="EMBL/GenBank/DDBJ databases">
        <authorList>
            <person name="Varghese N."/>
            <person name="Submissions S."/>
        </authorList>
    </citation>
    <scope>NUCLEOTIDE SEQUENCE [LARGE SCALE GENOMIC DNA]</scope>
    <source>
        <strain evidence="1 3">DSM 19299</strain>
    </source>
</reference>
<dbReference type="Gene3D" id="3.30.530.20">
    <property type="match status" value="1"/>
</dbReference>
<dbReference type="PANTHER" id="PTHR36166:SF1">
    <property type="entry name" value="SRPBCC DOMAIN-CONTAINING PROTEIN"/>
    <property type="match status" value="1"/>
</dbReference>
<protein>
    <submittedName>
        <fullName evidence="2">Polyketide cyclase / dehydrase and lipid transport</fullName>
    </submittedName>
</protein>
<dbReference type="InterPro" id="IPR019587">
    <property type="entry name" value="Polyketide_cyclase/dehydratase"/>
</dbReference>
<dbReference type="EMBL" id="FNEG01000001">
    <property type="protein sequence ID" value="SDI17235.1"/>
    <property type="molecule type" value="Genomic_DNA"/>
</dbReference>
<dbReference type="AlphaFoldDB" id="A0A2X2X0Z8"/>
<name>A0A2X2X0Z8_CHRJE</name>
<accession>A0A2X2X0Z8</accession>
<evidence type="ECO:0000313" key="2">
    <source>
        <dbReference type="EMBL" id="SQB46578.1"/>
    </source>
</evidence>
<dbReference type="OrthoDB" id="191189at2"/>
<evidence type="ECO:0000313" key="1">
    <source>
        <dbReference type="EMBL" id="SDI17235.1"/>
    </source>
</evidence>
<reference evidence="2 4" key="2">
    <citation type="submission" date="2018-06" db="EMBL/GenBank/DDBJ databases">
        <authorList>
            <consortium name="Pathogen Informatics"/>
            <person name="Doyle S."/>
        </authorList>
    </citation>
    <scope>NUCLEOTIDE SEQUENCE [LARGE SCALE GENOMIC DNA]</scope>
    <source>
        <strain evidence="2 4">NCTC13492</strain>
    </source>
</reference>
<dbReference type="RefSeq" id="WP_089732892.1">
    <property type="nucleotide sequence ID" value="NZ_FNEG01000001.1"/>
</dbReference>
<dbReference type="PANTHER" id="PTHR36166">
    <property type="entry name" value="CHROMOSOME 9, WHOLE GENOME SHOTGUN SEQUENCE"/>
    <property type="match status" value="1"/>
</dbReference>
<proteinExistence type="predicted"/>
<dbReference type="Proteomes" id="UP000199426">
    <property type="component" value="Unassembled WGS sequence"/>
</dbReference>
<evidence type="ECO:0000313" key="4">
    <source>
        <dbReference type="Proteomes" id="UP000251670"/>
    </source>
</evidence>